<dbReference type="GO" id="GO:0005524">
    <property type="term" value="F:ATP binding"/>
    <property type="evidence" value="ECO:0007669"/>
    <property type="project" value="InterPro"/>
</dbReference>
<feature type="compositionally biased region" description="Polar residues" evidence="11">
    <location>
        <begin position="237"/>
        <end position="246"/>
    </location>
</feature>
<dbReference type="EMBL" id="KV878346">
    <property type="protein sequence ID" value="OJJ44911.1"/>
    <property type="molecule type" value="Genomic_DNA"/>
</dbReference>
<dbReference type="InterPro" id="IPR035704">
    <property type="entry name" value="SNX8/Mvp1_PX"/>
</dbReference>
<keyword evidence="9" id="KW-0472">Membrane</keyword>
<evidence type="ECO:0000256" key="6">
    <source>
        <dbReference type="ARBA" id="ARBA00022448"/>
    </source>
</evidence>
<evidence type="ECO:0000256" key="10">
    <source>
        <dbReference type="ARBA" id="ARBA00072009"/>
    </source>
</evidence>
<feature type="compositionally biased region" description="Basic and acidic residues" evidence="11">
    <location>
        <begin position="1295"/>
        <end position="1318"/>
    </location>
</feature>
<feature type="region of interest" description="Disordered" evidence="11">
    <location>
        <begin position="223"/>
        <end position="266"/>
    </location>
</feature>
<comment type="function">
    <text evidence="1">Required for vacuolar protein sorting.</text>
</comment>
<dbReference type="GO" id="GO:0032266">
    <property type="term" value="F:phosphatidylinositol-3-phosphate binding"/>
    <property type="evidence" value="ECO:0007669"/>
    <property type="project" value="TreeGrafter"/>
</dbReference>
<keyword evidence="7" id="KW-0963">Cytoplasm</keyword>
<dbReference type="Gene3D" id="1.20.1270.60">
    <property type="entry name" value="Arfaptin homology (AH) domain/BAR domain"/>
    <property type="match status" value="1"/>
</dbReference>
<dbReference type="GO" id="GO:0016020">
    <property type="term" value="C:membrane"/>
    <property type="evidence" value="ECO:0007669"/>
    <property type="project" value="UniProtKB-SubCell"/>
</dbReference>
<dbReference type="Proteomes" id="UP000184188">
    <property type="component" value="Unassembled WGS sequence"/>
</dbReference>
<evidence type="ECO:0000313" key="13">
    <source>
        <dbReference type="EMBL" id="OJJ44911.1"/>
    </source>
</evidence>
<evidence type="ECO:0000256" key="3">
    <source>
        <dbReference type="ARBA" id="ARBA00004496"/>
    </source>
</evidence>
<dbReference type="PANTHER" id="PTHR47554:SF1">
    <property type="entry name" value="SORTING NEXIN MVP1"/>
    <property type="match status" value="1"/>
</dbReference>
<feature type="region of interest" description="Disordered" evidence="11">
    <location>
        <begin position="602"/>
        <end position="625"/>
    </location>
</feature>
<evidence type="ECO:0000256" key="5">
    <source>
        <dbReference type="ARBA" id="ARBA00014268"/>
    </source>
</evidence>
<dbReference type="CDD" id="cd07597">
    <property type="entry name" value="BAR_SNX8"/>
    <property type="match status" value="1"/>
</dbReference>
<dbReference type="SUPFAM" id="SSF64268">
    <property type="entry name" value="PX domain"/>
    <property type="match status" value="1"/>
</dbReference>
<dbReference type="FunFam" id="3.30.1520.10:FF:000037">
    <property type="entry name" value="Sorting nexin mvp-1"/>
    <property type="match status" value="1"/>
</dbReference>
<feature type="region of interest" description="Disordered" evidence="11">
    <location>
        <begin position="1137"/>
        <end position="1192"/>
    </location>
</feature>
<evidence type="ECO:0000256" key="7">
    <source>
        <dbReference type="ARBA" id="ARBA00022490"/>
    </source>
</evidence>
<keyword evidence="14" id="KW-1185">Reference proteome</keyword>
<dbReference type="GO" id="GO:0006623">
    <property type="term" value="P:protein targeting to vacuole"/>
    <property type="evidence" value="ECO:0007669"/>
    <property type="project" value="TreeGrafter"/>
</dbReference>
<dbReference type="InterPro" id="IPR003959">
    <property type="entry name" value="ATPase_AAA_core"/>
</dbReference>
<dbReference type="OrthoDB" id="10064318at2759"/>
<evidence type="ECO:0000256" key="2">
    <source>
        <dbReference type="ARBA" id="ARBA00004287"/>
    </source>
</evidence>
<feature type="region of interest" description="Disordered" evidence="11">
    <location>
        <begin position="105"/>
        <end position="157"/>
    </location>
</feature>
<accession>A0A1L9SCK6</accession>
<dbReference type="InterPro" id="IPR028662">
    <property type="entry name" value="SNX8/Mvp1"/>
</dbReference>
<dbReference type="Pfam" id="PF00004">
    <property type="entry name" value="AAA"/>
    <property type="match status" value="1"/>
</dbReference>
<dbReference type="GO" id="GO:0016887">
    <property type="term" value="F:ATP hydrolysis activity"/>
    <property type="evidence" value="ECO:0007669"/>
    <property type="project" value="InterPro"/>
</dbReference>
<dbReference type="Pfam" id="PF00787">
    <property type="entry name" value="PX"/>
    <property type="match status" value="1"/>
</dbReference>
<protein>
    <recommendedName>
        <fullName evidence="5">Sorting nexin MVP1</fullName>
    </recommendedName>
    <alternativeName>
        <fullName evidence="10">Sorting nexin mvp1</fullName>
    </alternativeName>
</protein>
<dbReference type="GO" id="GO:0005829">
    <property type="term" value="C:cytosol"/>
    <property type="evidence" value="ECO:0007669"/>
    <property type="project" value="GOC"/>
</dbReference>
<feature type="region of interest" description="Disordered" evidence="11">
    <location>
        <begin position="1295"/>
        <end position="1389"/>
    </location>
</feature>
<dbReference type="RefSeq" id="XP_022579421.1">
    <property type="nucleotide sequence ID" value="XM_022728069.1"/>
</dbReference>
<feature type="region of interest" description="Disordered" evidence="11">
    <location>
        <begin position="439"/>
        <end position="492"/>
    </location>
</feature>
<dbReference type="InterPro" id="IPR045734">
    <property type="entry name" value="Snx8_BAR_dom"/>
</dbReference>
<evidence type="ECO:0000259" key="12">
    <source>
        <dbReference type="PROSITE" id="PS50195"/>
    </source>
</evidence>
<evidence type="ECO:0000256" key="1">
    <source>
        <dbReference type="ARBA" id="ARBA00002474"/>
    </source>
</evidence>
<evidence type="ECO:0000256" key="11">
    <source>
        <dbReference type="SAM" id="MobiDB-lite"/>
    </source>
</evidence>
<dbReference type="InterPro" id="IPR027267">
    <property type="entry name" value="AH/BAR_dom_sf"/>
</dbReference>
<dbReference type="GO" id="GO:0042147">
    <property type="term" value="P:retrograde transport, endosome to Golgi"/>
    <property type="evidence" value="ECO:0007669"/>
    <property type="project" value="InterPro"/>
</dbReference>
<dbReference type="GeneID" id="34614533"/>
<dbReference type="Pfam" id="PF19566">
    <property type="entry name" value="Snx8_BAR_dom"/>
    <property type="match status" value="1"/>
</dbReference>
<evidence type="ECO:0000313" key="14">
    <source>
        <dbReference type="Proteomes" id="UP000184188"/>
    </source>
</evidence>
<feature type="compositionally biased region" description="Basic and acidic residues" evidence="11">
    <location>
        <begin position="439"/>
        <end position="457"/>
    </location>
</feature>
<dbReference type="SMART" id="SM00312">
    <property type="entry name" value="PX"/>
    <property type="match status" value="1"/>
</dbReference>
<feature type="domain" description="PX" evidence="12">
    <location>
        <begin position="1502"/>
        <end position="1617"/>
    </location>
</feature>
<dbReference type="Gene3D" id="3.30.1520.10">
    <property type="entry name" value="Phox-like domain"/>
    <property type="match status" value="1"/>
</dbReference>
<dbReference type="PROSITE" id="PS50195">
    <property type="entry name" value="PX"/>
    <property type="match status" value="1"/>
</dbReference>
<feature type="region of interest" description="Disordered" evidence="11">
    <location>
        <begin position="51"/>
        <end position="87"/>
    </location>
</feature>
<organism evidence="13 14">
    <name type="scientific">Penicilliopsis zonata CBS 506.65</name>
    <dbReference type="NCBI Taxonomy" id="1073090"/>
    <lineage>
        <taxon>Eukaryota</taxon>
        <taxon>Fungi</taxon>
        <taxon>Dikarya</taxon>
        <taxon>Ascomycota</taxon>
        <taxon>Pezizomycotina</taxon>
        <taxon>Eurotiomycetes</taxon>
        <taxon>Eurotiomycetidae</taxon>
        <taxon>Eurotiales</taxon>
        <taxon>Aspergillaceae</taxon>
        <taxon>Penicilliopsis</taxon>
    </lineage>
</organism>
<dbReference type="GO" id="GO:0005768">
    <property type="term" value="C:endosome"/>
    <property type="evidence" value="ECO:0007669"/>
    <property type="project" value="TreeGrafter"/>
</dbReference>
<keyword evidence="6" id="KW-0813">Transport</keyword>
<dbReference type="Gene3D" id="3.40.50.300">
    <property type="entry name" value="P-loop containing nucleotide triphosphate hydrolases"/>
    <property type="match status" value="1"/>
</dbReference>
<sequence>MAMGHGEQRTLFPFFGKDYPVSYNQPPQPAISADTRDASTHLEGLPNIALPDVEYTAPFEDDPNSDRRKRRKTETAGGELQGHGTPLIDMFHEPSEQEDLMMFAGDAPSETKPPEQRTLKLNPNGKLLSSPVSKKVGGDKAQKKTGKRGRPATGKSAGEKKLVVLKYNSSAEDRGKLIDDILHGRQRHVVSKPSCVPVSAEKQPPVKATHPFFIKKTLDKPASELVTQRDSSRPTDQDSTSSQPIAKSSPFSSFRPRPRFPEPVEALWPPKELTNVEDETRQPVFAAFDPLEVDQKKAKVAVVQVDDKENVLLSRLGKTRFLRLSSTSPDTVSQVLRIPQRHVASGRVLCQALRQQLSEATSNLYTTEAVLPKKKHAAIRKLECSLDTSLSAFDRGEFESSLWIQKYAPSTAAEVLQTGPEALMLRDWLSHLTISAVDRGKPATDGDKAKSKVDGGKRSKRRKKSDKLDGFIVNSDEENSEMDEVDDPEEDELAGGVTVSLKRTVVRSGDVSISAGTADKGRVCNTILLSGPSGCGKTASVYAAAKELDFEVFEINPGSRRSAKDILERVGDMTQNHLVHHANPFDDTVNSQQLEKQDKMTGFFKSKMGRKNPEPENDPKKSRSQKQSLILFEEADILFDEDRQFWSCILGLVTQSRRPIIITCNDESLIPLEDISFHAILRFRPPPADLAIDCLLLVAAHEGHMLTRDAVRELYSGSNRDFRKSMMDLNYWCQIGVGSQKSGLDWIVDRWPRGSDVDQHGDPLRAISLRTYQRFMGWFNRDITLGAAAFEGEEEYIQDSLRLWQLSVQDSELLAPSREREASMQSRYFQAKSPLERLDVLSDELLHADLRSDLDILGSRCSLEQNKDAVDFSAPPLKEGYKANFVEGYTLLHTDLQPDYSQTAVSISTAFGGLISTAFRHPRTDDDREEPHAARVLMKAAMSQSVDRSKADFLNALEPLAHADHLGPLPAGRIVPSFASGMTALCEDLAPYIRSIMAFDLRLEQYRLQLSGLLSQGSAGTKRMRKTRASRAALEGGDKAFTRKERWFPTDANPAQILATGGHVWQEVLVQLGHFTVAPIPESSNGLGDDTSEASHGELPVGPLMVVSAQAPRHPLPSLSLAADTHRIRRNRSAMSLFGTSPDESGMTQSGQKSKLSLFADDPNPSSSLFADDDDDNHHGGDDHHSPWTGNGTVKKAARHELVKTLLPASQVPESYIDAYDAILNSGDRVGPGIGLTSIKEVLSGSGISAADQAKILDLVVPTNNTGGLGRGEFNVLLALIGLAQQDEELTLDAVDDHRRKLPEPKSTYIDRLKEGGENQRPATPPVAPVQEPASVRSQRSRRDSLGGFEQDPWGSPQLHRGHSHTQQEQDNAAQPALNGYGTTRSATNAWNSHTNTIAKKNQGITIKSDDEATLTNTYNGDGDGEYIDSRAEAGGVPSSVGSGWGSYNPSSSPAAAAAAASSAAGFGPATGFGPPAEEEQPAAGFQARPLGIIRAVGPQVEEVVTVTLLPEKEGMFMFQHRNYEVKSARRGSTVVRRYSDFVWLLDCLQKRFPFRQLPLLPPKRVAVNGTHLSADSTSFLEKRRRGLVRFVNALVRHPVLSQEQLVVMFLTVPTELSVWRKQATISVQDEFSGRALPPDLEDSLPGDLTETFDTVRSGVKRSAEIYINLCTLLERLAKRNEGLAADHLRFSLALQSLTTVTPSTYAVDTNDIALLNEGIHATARHLSTSQSLLEDEARAWHDGVLEDLKRQRDCLVSMRELFDRRDRYARHNIPQLERRIESNKTKLEDLRARPQGTAKPGEMEKLEDAIFKDNESIVQQHTRGVFIKECIRDELLHFQQSQYHISRLHQDWSQERVKYSELQADNWRSLSEEVEGMPMGE</sequence>
<dbReference type="Gene3D" id="1.10.238.10">
    <property type="entry name" value="EF-hand"/>
    <property type="match status" value="1"/>
</dbReference>
<dbReference type="InterPro" id="IPR036871">
    <property type="entry name" value="PX_dom_sf"/>
</dbReference>
<dbReference type="InterPro" id="IPR001683">
    <property type="entry name" value="PX_dom"/>
</dbReference>
<dbReference type="SUPFAM" id="SSF52540">
    <property type="entry name" value="P-loop containing nucleoside triphosphate hydrolases"/>
    <property type="match status" value="1"/>
</dbReference>
<feature type="compositionally biased region" description="Basic and acidic residues" evidence="11">
    <location>
        <begin position="1176"/>
        <end position="1186"/>
    </location>
</feature>
<feature type="region of interest" description="Disordered" evidence="11">
    <location>
        <begin position="1416"/>
        <end position="1440"/>
    </location>
</feature>
<comment type="similarity">
    <text evidence="4">Belongs to the sorting nexin family.</text>
</comment>
<comment type="subcellular location">
    <subcellularLocation>
        <location evidence="3">Cytoplasm</location>
    </subcellularLocation>
    <subcellularLocation>
        <location evidence="2">Membrane</location>
        <topology evidence="2">Peripheral membrane protein</topology>
        <orientation evidence="2">Cytoplasmic side</orientation>
    </subcellularLocation>
</comment>
<evidence type="ECO:0000256" key="9">
    <source>
        <dbReference type="ARBA" id="ARBA00023136"/>
    </source>
</evidence>
<dbReference type="PANTHER" id="PTHR47554">
    <property type="entry name" value="SORTING NEXIN MVP1"/>
    <property type="match status" value="1"/>
</dbReference>
<feature type="compositionally biased region" description="Polar residues" evidence="11">
    <location>
        <begin position="1138"/>
        <end position="1155"/>
    </location>
</feature>
<dbReference type="InterPro" id="IPR003593">
    <property type="entry name" value="AAA+_ATPase"/>
</dbReference>
<proteinExistence type="inferred from homology"/>
<name>A0A1L9SCK6_9EURO</name>
<gene>
    <name evidence="13" type="ORF">ASPZODRAFT_26951</name>
</gene>
<dbReference type="VEuPathDB" id="FungiDB:ASPZODRAFT_26951"/>
<reference evidence="14" key="1">
    <citation type="journal article" date="2017" name="Genome Biol.">
        <title>Comparative genomics reveals high biological diversity and specific adaptations in the industrially and medically important fungal genus Aspergillus.</title>
        <authorList>
            <person name="de Vries R.P."/>
            <person name="Riley R."/>
            <person name="Wiebenga A."/>
            <person name="Aguilar-Osorio G."/>
            <person name="Amillis S."/>
            <person name="Uchima C.A."/>
            <person name="Anderluh G."/>
            <person name="Asadollahi M."/>
            <person name="Askin M."/>
            <person name="Barry K."/>
            <person name="Battaglia E."/>
            <person name="Bayram O."/>
            <person name="Benocci T."/>
            <person name="Braus-Stromeyer S.A."/>
            <person name="Caldana C."/>
            <person name="Canovas D."/>
            <person name="Cerqueira G.C."/>
            <person name="Chen F."/>
            <person name="Chen W."/>
            <person name="Choi C."/>
            <person name="Clum A."/>
            <person name="Dos Santos R.A."/>
            <person name="Damasio A.R."/>
            <person name="Diallinas G."/>
            <person name="Emri T."/>
            <person name="Fekete E."/>
            <person name="Flipphi M."/>
            <person name="Freyberg S."/>
            <person name="Gallo A."/>
            <person name="Gournas C."/>
            <person name="Habgood R."/>
            <person name="Hainaut M."/>
            <person name="Harispe M.L."/>
            <person name="Henrissat B."/>
            <person name="Hilden K.S."/>
            <person name="Hope R."/>
            <person name="Hossain A."/>
            <person name="Karabika E."/>
            <person name="Karaffa L."/>
            <person name="Karanyi Z."/>
            <person name="Krasevec N."/>
            <person name="Kuo A."/>
            <person name="Kusch H."/>
            <person name="LaButti K."/>
            <person name="Lagendijk E.L."/>
            <person name="Lapidus A."/>
            <person name="Levasseur A."/>
            <person name="Lindquist E."/>
            <person name="Lipzen A."/>
            <person name="Logrieco A.F."/>
            <person name="MacCabe A."/>
            <person name="Maekelae M.R."/>
            <person name="Malavazi I."/>
            <person name="Melin P."/>
            <person name="Meyer V."/>
            <person name="Mielnichuk N."/>
            <person name="Miskei M."/>
            <person name="Molnar A.P."/>
            <person name="Mule G."/>
            <person name="Ngan C.Y."/>
            <person name="Orejas M."/>
            <person name="Orosz E."/>
            <person name="Ouedraogo J.P."/>
            <person name="Overkamp K.M."/>
            <person name="Park H.-S."/>
            <person name="Perrone G."/>
            <person name="Piumi F."/>
            <person name="Punt P.J."/>
            <person name="Ram A.F."/>
            <person name="Ramon A."/>
            <person name="Rauscher S."/>
            <person name="Record E."/>
            <person name="Riano-Pachon D.M."/>
            <person name="Robert V."/>
            <person name="Roehrig J."/>
            <person name="Ruller R."/>
            <person name="Salamov A."/>
            <person name="Salih N.S."/>
            <person name="Samson R.A."/>
            <person name="Sandor E."/>
            <person name="Sanguinetti M."/>
            <person name="Schuetze T."/>
            <person name="Sepcic K."/>
            <person name="Shelest E."/>
            <person name="Sherlock G."/>
            <person name="Sophianopoulou V."/>
            <person name="Squina F.M."/>
            <person name="Sun H."/>
            <person name="Susca A."/>
            <person name="Todd R.B."/>
            <person name="Tsang A."/>
            <person name="Unkles S.E."/>
            <person name="van de Wiele N."/>
            <person name="van Rossen-Uffink D."/>
            <person name="Oliveira J.V."/>
            <person name="Vesth T.C."/>
            <person name="Visser J."/>
            <person name="Yu J.-H."/>
            <person name="Zhou M."/>
            <person name="Andersen M.R."/>
            <person name="Archer D.B."/>
            <person name="Baker S.E."/>
            <person name="Benoit I."/>
            <person name="Brakhage A.A."/>
            <person name="Braus G.H."/>
            <person name="Fischer R."/>
            <person name="Frisvad J.C."/>
            <person name="Goldman G.H."/>
            <person name="Houbraken J."/>
            <person name="Oakley B."/>
            <person name="Pocsi I."/>
            <person name="Scazzocchio C."/>
            <person name="Seiboth B."/>
            <person name="vanKuyk P.A."/>
            <person name="Wortman J."/>
            <person name="Dyer P.S."/>
            <person name="Grigoriev I.V."/>
        </authorList>
    </citation>
    <scope>NUCLEOTIDE SEQUENCE [LARGE SCALE GENOMIC DNA]</scope>
    <source>
        <strain evidence="14">CBS 506.65</strain>
    </source>
</reference>
<dbReference type="SMART" id="SM00382">
    <property type="entry name" value="AAA"/>
    <property type="match status" value="1"/>
</dbReference>
<evidence type="ECO:0000256" key="4">
    <source>
        <dbReference type="ARBA" id="ARBA00010883"/>
    </source>
</evidence>
<dbReference type="FunFam" id="1.20.1270.60:FF:000072">
    <property type="entry name" value="Sorting nexin MVP1"/>
    <property type="match status" value="1"/>
</dbReference>
<evidence type="ECO:0000256" key="8">
    <source>
        <dbReference type="ARBA" id="ARBA00022927"/>
    </source>
</evidence>
<dbReference type="CDD" id="cd06866">
    <property type="entry name" value="PX_SNX8_Mvp1p_like"/>
    <property type="match status" value="1"/>
</dbReference>
<dbReference type="STRING" id="1073090.A0A1L9SCK6"/>
<keyword evidence="8" id="KW-0653">Protein transport</keyword>
<dbReference type="InterPro" id="IPR027417">
    <property type="entry name" value="P-loop_NTPase"/>
</dbReference>
<feature type="compositionally biased region" description="Acidic residues" evidence="11">
    <location>
        <begin position="475"/>
        <end position="492"/>
    </location>
</feature>
<feature type="compositionally biased region" description="Basic and acidic residues" evidence="11">
    <location>
        <begin position="611"/>
        <end position="621"/>
    </location>
</feature>